<dbReference type="EC" id="2.7.11.1" evidence="4"/>
<organism evidence="4 5">
    <name type="scientific">Nocardioides aestuarii</name>
    <dbReference type="NCBI Taxonomy" id="252231"/>
    <lineage>
        <taxon>Bacteria</taxon>
        <taxon>Bacillati</taxon>
        <taxon>Actinomycetota</taxon>
        <taxon>Actinomycetes</taxon>
        <taxon>Propionibacteriales</taxon>
        <taxon>Nocardioidaceae</taxon>
        <taxon>Nocardioides</taxon>
    </lineage>
</organism>
<evidence type="ECO:0000313" key="5">
    <source>
        <dbReference type="Proteomes" id="UP001597351"/>
    </source>
</evidence>
<dbReference type="RefSeq" id="WP_343921168.1">
    <property type="nucleotide sequence ID" value="NZ_BAAAJT010000003.1"/>
</dbReference>
<accession>A0ABW4TTH2</accession>
<dbReference type="Gene3D" id="3.30.200.20">
    <property type="entry name" value="Phosphorylase Kinase, domain 1"/>
    <property type="match status" value="1"/>
</dbReference>
<reference evidence="5" key="1">
    <citation type="journal article" date="2019" name="Int. J. Syst. Evol. Microbiol.">
        <title>The Global Catalogue of Microorganisms (GCM) 10K type strain sequencing project: providing services to taxonomists for standard genome sequencing and annotation.</title>
        <authorList>
            <consortium name="The Broad Institute Genomics Platform"/>
            <consortium name="The Broad Institute Genome Sequencing Center for Infectious Disease"/>
            <person name="Wu L."/>
            <person name="Ma J."/>
        </authorList>
    </citation>
    <scope>NUCLEOTIDE SEQUENCE [LARGE SCALE GENOMIC DNA]</scope>
    <source>
        <strain evidence="5">CGMCC 1.12477</strain>
    </source>
</reference>
<dbReference type="GO" id="GO:0004674">
    <property type="term" value="F:protein serine/threonine kinase activity"/>
    <property type="evidence" value="ECO:0007669"/>
    <property type="project" value="UniProtKB-EC"/>
</dbReference>
<keyword evidence="4" id="KW-0808">Transferase</keyword>
<feature type="domain" description="Protein kinase" evidence="3">
    <location>
        <begin position="23"/>
        <end position="269"/>
    </location>
</feature>
<keyword evidence="5" id="KW-1185">Reference proteome</keyword>
<dbReference type="Pfam" id="PF00069">
    <property type="entry name" value="Pkinase"/>
    <property type="match status" value="1"/>
</dbReference>
<dbReference type="Gene3D" id="1.10.510.10">
    <property type="entry name" value="Transferase(Phosphotransferase) domain 1"/>
    <property type="match status" value="1"/>
</dbReference>
<dbReference type="CDD" id="cd14014">
    <property type="entry name" value="STKc_PknB_like"/>
    <property type="match status" value="1"/>
</dbReference>
<dbReference type="PROSITE" id="PS50011">
    <property type="entry name" value="PROTEIN_KINASE_DOM"/>
    <property type="match status" value="1"/>
</dbReference>
<keyword evidence="2" id="KW-0067">ATP-binding</keyword>
<dbReference type="PANTHER" id="PTHR24346:SF30">
    <property type="entry name" value="MATERNAL EMBRYONIC LEUCINE ZIPPER KINASE"/>
    <property type="match status" value="1"/>
</dbReference>
<gene>
    <name evidence="4" type="ORF">ACFSDE_19805</name>
</gene>
<sequence>MDTLATDSDPWVVPPGEEVLPGYRVEALLARGGRADTYDATSTVRDCRVVVKVVRPDRLHEDRIRDALLLEGELLTTLTHPHLVRGYDVLRHPRPAVVLETLPGATLGALVEDRRLGVADAVVLGRQLVSVLGYLHHQGWLHLDLKPDNVVVQEGRAVLIDLGVARRPGTRTSPAGTEGYTAPEQETTGELTTATDVWGWGATVYAAVVGRAPGRHPDLRPLPTALRELVGSCLVDPPDARIGLDDLRVALDRLDGLGRFPRRGLLPWR</sequence>
<evidence type="ECO:0000313" key="4">
    <source>
        <dbReference type="EMBL" id="MFD1949059.1"/>
    </source>
</evidence>
<dbReference type="PANTHER" id="PTHR24346">
    <property type="entry name" value="MAP/MICROTUBULE AFFINITY-REGULATING KINASE"/>
    <property type="match status" value="1"/>
</dbReference>
<protein>
    <submittedName>
        <fullName evidence="4">Serine/threonine-protein kinase</fullName>
        <ecNumber evidence="4">2.7.11.1</ecNumber>
    </submittedName>
</protein>
<evidence type="ECO:0000259" key="3">
    <source>
        <dbReference type="PROSITE" id="PS50011"/>
    </source>
</evidence>
<dbReference type="SUPFAM" id="SSF56112">
    <property type="entry name" value="Protein kinase-like (PK-like)"/>
    <property type="match status" value="1"/>
</dbReference>
<dbReference type="Proteomes" id="UP001597351">
    <property type="component" value="Unassembled WGS sequence"/>
</dbReference>
<dbReference type="SMART" id="SM00220">
    <property type="entry name" value="S_TKc"/>
    <property type="match status" value="1"/>
</dbReference>
<dbReference type="InterPro" id="IPR000719">
    <property type="entry name" value="Prot_kinase_dom"/>
</dbReference>
<evidence type="ECO:0000256" key="2">
    <source>
        <dbReference type="ARBA" id="ARBA00022840"/>
    </source>
</evidence>
<name>A0ABW4TTH2_9ACTN</name>
<comment type="caution">
    <text evidence="4">The sequence shown here is derived from an EMBL/GenBank/DDBJ whole genome shotgun (WGS) entry which is preliminary data.</text>
</comment>
<dbReference type="EMBL" id="JBHUGD010000004">
    <property type="protein sequence ID" value="MFD1949059.1"/>
    <property type="molecule type" value="Genomic_DNA"/>
</dbReference>
<proteinExistence type="predicted"/>
<dbReference type="InterPro" id="IPR011009">
    <property type="entry name" value="Kinase-like_dom_sf"/>
</dbReference>
<keyword evidence="4" id="KW-0418">Kinase</keyword>
<keyword evidence="1" id="KW-0547">Nucleotide-binding</keyword>
<evidence type="ECO:0000256" key="1">
    <source>
        <dbReference type="ARBA" id="ARBA00022741"/>
    </source>
</evidence>